<evidence type="ECO:0000256" key="1">
    <source>
        <dbReference type="SAM" id="MobiDB-lite"/>
    </source>
</evidence>
<name>A0AAV4W730_9ARAC</name>
<dbReference type="EMBL" id="BPLQ01014169">
    <property type="protein sequence ID" value="GIY77761.1"/>
    <property type="molecule type" value="Genomic_DNA"/>
</dbReference>
<feature type="region of interest" description="Disordered" evidence="1">
    <location>
        <begin position="15"/>
        <end position="34"/>
    </location>
</feature>
<dbReference type="Proteomes" id="UP001054837">
    <property type="component" value="Unassembled WGS sequence"/>
</dbReference>
<gene>
    <name evidence="2" type="ORF">CDAR_65361</name>
</gene>
<feature type="compositionally biased region" description="Acidic residues" evidence="1">
    <location>
        <begin position="22"/>
        <end position="31"/>
    </location>
</feature>
<evidence type="ECO:0000313" key="2">
    <source>
        <dbReference type="EMBL" id="GIY77761.1"/>
    </source>
</evidence>
<comment type="caution">
    <text evidence="2">The sequence shown here is derived from an EMBL/GenBank/DDBJ whole genome shotgun (WGS) entry which is preliminary data.</text>
</comment>
<evidence type="ECO:0000313" key="3">
    <source>
        <dbReference type="Proteomes" id="UP001054837"/>
    </source>
</evidence>
<sequence>MRRAVLSTVGWCANVEKGGQDDNVEGPGEDDSLPRCTQIYPEFHLKEIPSADGLRNWPPAAKMRRAVLSTVGWCANVEKGGQDDNGEGPGEDGE</sequence>
<proteinExistence type="predicted"/>
<reference evidence="2 3" key="1">
    <citation type="submission" date="2021-06" db="EMBL/GenBank/DDBJ databases">
        <title>Caerostris darwini draft genome.</title>
        <authorList>
            <person name="Kono N."/>
            <person name="Arakawa K."/>
        </authorList>
    </citation>
    <scope>NUCLEOTIDE SEQUENCE [LARGE SCALE GENOMIC DNA]</scope>
</reference>
<dbReference type="AlphaFoldDB" id="A0AAV4W730"/>
<accession>A0AAV4W730</accession>
<keyword evidence="3" id="KW-1185">Reference proteome</keyword>
<organism evidence="2 3">
    <name type="scientific">Caerostris darwini</name>
    <dbReference type="NCBI Taxonomy" id="1538125"/>
    <lineage>
        <taxon>Eukaryota</taxon>
        <taxon>Metazoa</taxon>
        <taxon>Ecdysozoa</taxon>
        <taxon>Arthropoda</taxon>
        <taxon>Chelicerata</taxon>
        <taxon>Arachnida</taxon>
        <taxon>Araneae</taxon>
        <taxon>Araneomorphae</taxon>
        <taxon>Entelegynae</taxon>
        <taxon>Araneoidea</taxon>
        <taxon>Araneidae</taxon>
        <taxon>Caerostris</taxon>
    </lineage>
</organism>
<protein>
    <submittedName>
        <fullName evidence="2">Uncharacterized protein</fullName>
    </submittedName>
</protein>